<reference evidence="4" key="2">
    <citation type="submission" date="2021-03" db="UniProtKB">
        <authorList>
            <consortium name="EnsemblPlants"/>
        </authorList>
    </citation>
    <scope>IDENTIFICATION</scope>
</reference>
<keyword evidence="5" id="KW-1185">Reference proteome</keyword>
<evidence type="ECO:0000256" key="1">
    <source>
        <dbReference type="SAM" id="MobiDB-lite"/>
    </source>
</evidence>
<evidence type="ECO:0000313" key="5">
    <source>
        <dbReference type="Proteomes" id="UP000596661"/>
    </source>
</evidence>
<dbReference type="AlphaFoldDB" id="A0A803QCI4"/>
<evidence type="ECO:0000259" key="3">
    <source>
        <dbReference type="Pfam" id="PF10551"/>
    </source>
</evidence>
<feature type="domain" description="Transposase MuDR plant" evidence="2">
    <location>
        <begin position="150"/>
        <end position="214"/>
    </location>
</feature>
<dbReference type="Pfam" id="PF10551">
    <property type="entry name" value="MULE"/>
    <property type="match status" value="1"/>
</dbReference>
<dbReference type="PANTHER" id="PTHR31973:SF187">
    <property type="entry name" value="MUTATOR TRANSPOSASE MUDRA PROTEIN"/>
    <property type="match status" value="1"/>
</dbReference>
<dbReference type="EnsemblPlants" id="evm.model.08.834">
    <property type="protein sequence ID" value="cds.evm.model.08.834"/>
    <property type="gene ID" value="evm.TU.08.834"/>
</dbReference>
<dbReference type="InterPro" id="IPR004332">
    <property type="entry name" value="Transposase_MuDR"/>
</dbReference>
<evidence type="ECO:0000259" key="2">
    <source>
        <dbReference type="Pfam" id="PF03108"/>
    </source>
</evidence>
<sequence>MAQQVFEAHELGEAQTKEDVQQVVDEEAYLEHLSNNTRVEKKKGKHPQHNARIKGKNKAIFVEDEEDDFLLEEEEYADVEHEHKKDLERTIHPRQWWSSVTQICSENDQVDSEGVVSEDDLHSLDSEDEGNATIKRSKKEYNLQTSFENFEFAIGMEFPTMGDLRYALREYFIANDKEYKFVFNDNTRIRAKCKAKGCGWYIYGRLQSGKKTIRVNKFEGIHDCGLIFDNKLVTSAWLAKHFLDQFRIHPNMEYQGFQEMTSTTKYSNVSASIFYRTKRKAREMLEGSLKDQYVILDDYCRQLMATNPSSAAILKTRLQEGERVFERVYICLKACKDGFNKGCRPLLGLDGCFLKGYCRGILLAAIGIDPNNSQFSVAYAIVENENKVNWTWFLKLLVEDLNIQNPSIFTMMSDRQKGLEIALAEVFIDAEIRFCVRHLHSNFKKEHSGLLLKQMLWACARATTPEDFTQRMNELKEVDEKAYQWLLKKDPKEWSKSHFRVGVKCDMLLNNLCESFNSAILPARDKPIVTLLEKIRFWLMCRFTTKREDVKKWLYPIGKRICDIIENTRRLSIIVTQPLLVVVSSKGFQLTGIRCPHAFSAILASGLDYHNSIDEWYKQDAYIAAYSGIIEPMPSPDKWLNTGLNPILPPPEQALPGRPKKKRNRSNDEPPPDPTKQSRKGQANYCSNCKQSGHSKLTCKNELANKQKVPKKRGRPPKDGLVL</sequence>
<dbReference type="InterPro" id="IPR018289">
    <property type="entry name" value="MULE_transposase_dom"/>
</dbReference>
<feature type="domain" description="MULE transposase" evidence="3">
    <location>
        <begin position="347"/>
        <end position="442"/>
    </location>
</feature>
<feature type="region of interest" description="Disordered" evidence="1">
    <location>
        <begin position="1"/>
        <end position="20"/>
    </location>
</feature>
<dbReference type="PANTHER" id="PTHR31973">
    <property type="entry name" value="POLYPROTEIN, PUTATIVE-RELATED"/>
    <property type="match status" value="1"/>
</dbReference>
<feature type="compositionally biased region" description="Polar residues" evidence="1">
    <location>
        <begin position="680"/>
        <end position="695"/>
    </location>
</feature>
<dbReference type="Proteomes" id="UP000596661">
    <property type="component" value="Chromosome 8"/>
</dbReference>
<dbReference type="Gramene" id="evm.model.08.834">
    <property type="protein sequence ID" value="cds.evm.model.08.834"/>
    <property type="gene ID" value="evm.TU.08.834"/>
</dbReference>
<name>A0A803QCI4_CANSA</name>
<organism evidence="4 5">
    <name type="scientific">Cannabis sativa</name>
    <name type="common">Hemp</name>
    <name type="synonym">Marijuana</name>
    <dbReference type="NCBI Taxonomy" id="3483"/>
    <lineage>
        <taxon>Eukaryota</taxon>
        <taxon>Viridiplantae</taxon>
        <taxon>Streptophyta</taxon>
        <taxon>Embryophyta</taxon>
        <taxon>Tracheophyta</taxon>
        <taxon>Spermatophyta</taxon>
        <taxon>Magnoliopsida</taxon>
        <taxon>eudicotyledons</taxon>
        <taxon>Gunneridae</taxon>
        <taxon>Pentapetalae</taxon>
        <taxon>rosids</taxon>
        <taxon>fabids</taxon>
        <taxon>Rosales</taxon>
        <taxon>Cannabaceae</taxon>
        <taxon>Cannabis</taxon>
    </lineage>
</organism>
<accession>A0A803QCI4</accession>
<dbReference type="OMA" id="HNSIDEW"/>
<reference evidence="4" key="1">
    <citation type="submission" date="2018-11" db="EMBL/GenBank/DDBJ databases">
        <authorList>
            <person name="Grassa J C."/>
        </authorList>
    </citation>
    <scope>NUCLEOTIDE SEQUENCE [LARGE SCALE GENOMIC DNA]</scope>
</reference>
<protein>
    <submittedName>
        <fullName evidence="4">Uncharacterized protein</fullName>
    </submittedName>
</protein>
<evidence type="ECO:0000313" key="4">
    <source>
        <dbReference type="EnsemblPlants" id="cds.evm.model.08.834"/>
    </source>
</evidence>
<proteinExistence type="predicted"/>
<dbReference type="Pfam" id="PF03108">
    <property type="entry name" value="DBD_Tnp_Mut"/>
    <property type="match status" value="1"/>
</dbReference>
<feature type="compositionally biased region" description="Basic and acidic residues" evidence="1">
    <location>
        <begin position="7"/>
        <end position="20"/>
    </location>
</feature>
<feature type="region of interest" description="Disordered" evidence="1">
    <location>
        <begin position="641"/>
        <end position="723"/>
    </location>
</feature>
<dbReference type="EMBL" id="UZAU01000693">
    <property type="status" value="NOT_ANNOTATED_CDS"/>
    <property type="molecule type" value="Genomic_DNA"/>
</dbReference>